<keyword evidence="10" id="KW-1185">Reference proteome</keyword>
<keyword evidence="5 8" id="KW-1133">Transmembrane helix</keyword>
<evidence type="ECO:0000256" key="1">
    <source>
        <dbReference type="ARBA" id="ARBA00004141"/>
    </source>
</evidence>
<feature type="compositionally biased region" description="Pro residues" evidence="7">
    <location>
        <begin position="392"/>
        <end position="407"/>
    </location>
</feature>
<feature type="region of interest" description="Disordered" evidence="7">
    <location>
        <begin position="433"/>
        <end position="468"/>
    </location>
</feature>
<dbReference type="Proteomes" id="UP001274896">
    <property type="component" value="Unassembled WGS sequence"/>
</dbReference>
<keyword evidence="6 8" id="KW-0472">Membrane</keyword>
<dbReference type="GO" id="GO:0016020">
    <property type="term" value="C:membrane"/>
    <property type="evidence" value="ECO:0007669"/>
    <property type="project" value="UniProtKB-SubCell"/>
</dbReference>
<reference evidence="9" key="1">
    <citation type="submission" date="2023-06" db="EMBL/GenBank/DDBJ databases">
        <title>Male Hemibagrus guttatus genome.</title>
        <authorList>
            <person name="Bian C."/>
        </authorList>
    </citation>
    <scope>NUCLEOTIDE SEQUENCE</scope>
    <source>
        <strain evidence="9">Male_cb2023</strain>
        <tissue evidence="9">Muscle</tissue>
    </source>
</reference>
<dbReference type="EMBL" id="JAUCMX010000010">
    <property type="protein sequence ID" value="KAK3533350.1"/>
    <property type="molecule type" value="Genomic_DNA"/>
</dbReference>
<keyword evidence="4 8" id="KW-0812">Transmembrane</keyword>
<dbReference type="AlphaFoldDB" id="A0AAE0QW01"/>
<feature type="region of interest" description="Disordered" evidence="7">
    <location>
        <begin position="391"/>
        <end position="414"/>
    </location>
</feature>
<feature type="transmembrane region" description="Helical" evidence="8">
    <location>
        <begin position="310"/>
        <end position="332"/>
    </location>
</feature>
<sequence length="579" mass="66310">MKVSVGVLLWGYSGLLLISSFSLFVYGSDHSGDDEWVDPFDMLNYDSTTKTMRMPQEASSYSNVPTKRREYSPDSSPVAQCPDTKECTEKVNMLQREIEEHRRKVTFSPKQPTCNPLFKRFLAKLLKEIKKLELPTAGTAEMHYDAEVKLTGQMVSDIQKFVNDDSSLSTGPLDDALSQILINFKLHDHEAWKWHFEDTFGVELNTLIKVSVFVLIIVIIICTETWSLVSWFVQFKRMLAICFFISLVWNWIWLYQTAFAEHQANLVKLWNLEGKCTGVKKIDWMDNFKEWFRTTWTLQDDPCKKYYEALIVNPILLVSPMKAVIMTFTSFITDPMKLLGQGFGEFLRALLKDLPVTLQIPVLLLIGLLIVVFFYGIGQAAVHRALRGNRQDPPPSIAQQPAVPPLQGPEEHREVERDMLARGDAEQAALPIHHVGQQGRHVNHMGNQDNRSEIRQRRPIRQRQEQQRVYVETLRNKDSLYRGDDLDTWQEAAAEDRDQHVEDELHTFINEQKEENGASAFTAKKKPNHSAKTDNKDNKTSGNTERNEVTDSASRDAAMNINCVENIGTPVQDNMQCAT</sequence>
<feature type="compositionally biased region" description="Basic and acidic residues" evidence="7">
    <location>
        <begin position="531"/>
        <end position="549"/>
    </location>
</feature>
<feature type="compositionally biased region" description="Polar residues" evidence="7">
    <location>
        <begin position="54"/>
        <end position="65"/>
    </location>
</feature>
<feature type="transmembrane region" description="Helical" evidence="8">
    <location>
        <begin position="6"/>
        <end position="26"/>
    </location>
</feature>
<feature type="region of interest" description="Disordered" evidence="7">
    <location>
        <begin position="54"/>
        <end position="82"/>
    </location>
</feature>
<dbReference type="GO" id="GO:0005783">
    <property type="term" value="C:endoplasmic reticulum"/>
    <property type="evidence" value="ECO:0007669"/>
    <property type="project" value="TreeGrafter"/>
</dbReference>
<evidence type="ECO:0000313" key="9">
    <source>
        <dbReference type="EMBL" id="KAK3533350.1"/>
    </source>
</evidence>
<comment type="similarity">
    <text evidence="2">Belongs to the chloride channel MCLC family.</text>
</comment>
<comment type="subcellular location">
    <subcellularLocation>
        <location evidence="1">Membrane</location>
        <topology evidence="1">Multi-pass membrane protein</topology>
    </subcellularLocation>
</comment>
<evidence type="ECO:0000256" key="5">
    <source>
        <dbReference type="ARBA" id="ARBA00022989"/>
    </source>
</evidence>
<gene>
    <name evidence="9" type="ORF">QTP70_017166</name>
</gene>
<evidence type="ECO:0000256" key="3">
    <source>
        <dbReference type="ARBA" id="ARBA00015571"/>
    </source>
</evidence>
<feature type="compositionally biased region" description="Basic and acidic residues" evidence="7">
    <location>
        <begin position="450"/>
        <end position="466"/>
    </location>
</feature>
<protein>
    <recommendedName>
        <fullName evidence="3">Chloride channel CLIC-like protein 1</fullName>
    </recommendedName>
</protein>
<evidence type="ECO:0000256" key="8">
    <source>
        <dbReference type="SAM" id="Phobius"/>
    </source>
</evidence>
<feature type="transmembrane region" description="Helical" evidence="8">
    <location>
        <begin position="238"/>
        <end position="255"/>
    </location>
</feature>
<dbReference type="PANTHER" id="PTHR34093:SF1">
    <property type="entry name" value="CHLORIDE CHANNEL CLIC-LIKE PROTEIN 1"/>
    <property type="match status" value="1"/>
</dbReference>
<dbReference type="GO" id="GO:0005254">
    <property type="term" value="F:chloride channel activity"/>
    <property type="evidence" value="ECO:0007669"/>
    <property type="project" value="TreeGrafter"/>
</dbReference>
<dbReference type="Pfam" id="PF05934">
    <property type="entry name" value="MCLC"/>
    <property type="match status" value="1"/>
</dbReference>
<dbReference type="PANTHER" id="PTHR34093">
    <property type="entry name" value="CHLORIDE CHANNEL CLIC-LIKE PROTEIN 1"/>
    <property type="match status" value="1"/>
</dbReference>
<dbReference type="InterPro" id="IPR009231">
    <property type="entry name" value="Chloride_chnl_CLIC-like"/>
</dbReference>
<comment type="caution">
    <text evidence="9">The sequence shown here is derived from an EMBL/GenBank/DDBJ whole genome shotgun (WGS) entry which is preliminary data.</text>
</comment>
<evidence type="ECO:0000256" key="2">
    <source>
        <dbReference type="ARBA" id="ARBA00005944"/>
    </source>
</evidence>
<accession>A0AAE0QW01</accession>
<proteinExistence type="inferred from homology"/>
<feature type="transmembrane region" description="Helical" evidence="8">
    <location>
        <begin position="212"/>
        <end position="232"/>
    </location>
</feature>
<feature type="region of interest" description="Disordered" evidence="7">
    <location>
        <begin position="509"/>
        <end position="556"/>
    </location>
</feature>
<evidence type="ECO:0000313" key="10">
    <source>
        <dbReference type="Proteomes" id="UP001274896"/>
    </source>
</evidence>
<organism evidence="9 10">
    <name type="scientific">Hemibagrus guttatus</name>
    <dbReference type="NCBI Taxonomy" id="175788"/>
    <lineage>
        <taxon>Eukaryota</taxon>
        <taxon>Metazoa</taxon>
        <taxon>Chordata</taxon>
        <taxon>Craniata</taxon>
        <taxon>Vertebrata</taxon>
        <taxon>Euteleostomi</taxon>
        <taxon>Actinopterygii</taxon>
        <taxon>Neopterygii</taxon>
        <taxon>Teleostei</taxon>
        <taxon>Ostariophysi</taxon>
        <taxon>Siluriformes</taxon>
        <taxon>Bagridae</taxon>
        <taxon>Hemibagrus</taxon>
    </lineage>
</organism>
<evidence type="ECO:0000256" key="6">
    <source>
        <dbReference type="ARBA" id="ARBA00023136"/>
    </source>
</evidence>
<name>A0AAE0QW01_9TELE</name>
<feature type="transmembrane region" description="Helical" evidence="8">
    <location>
        <begin position="356"/>
        <end position="377"/>
    </location>
</feature>
<evidence type="ECO:0000256" key="4">
    <source>
        <dbReference type="ARBA" id="ARBA00022692"/>
    </source>
</evidence>
<evidence type="ECO:0000256" key="7">
    <source>
        <dbReference type="SAM" id="MobiDB-lite"/>
    </source>
</evidence>